<dbReference type="OrthoDB" id="9807855at2"/>
<dbReference type="RefSeq" id="WP_092957032.1">
    <property type="nucleotide sequence ID" value="NZ_FOMQ01000020.1"/>
</dbReference>
<gene>
    <name evidence="1" type="ORF">SAMN04489710_12013</name>
</gene>
<protein>
    <recommendedName>
        <fullName evidence="3">Cytoplasmic protein</fullName>
    </recommendedName>
</protein>
<dbReference type="Pfam" id="PF12843">
    <property type="entry name" value="QSregVF_b"/>
    <property type="match status" value="1"/>
</dbReference>
<proteinExistence type="predicted"/>
<sequence length="73" mass="8164">MDTAQLERLLTVTMPYGKHKGTPIADLPGNYLNWFAREGFPPGDIGRLLALMHEIDYNGLSDLLAPLRAQRRG</sequence>
<evidence type="ECO:0008006" key="3">
    <source>
        <dbReference type="Google" id="ProtNLM"/>
    </source>
</evidence>
<dbReference type="InterPro" id="IPR024530">
    <property type="entry name" value="QSregVF_b"/>
</dbReference>
<evidence type="ECO:0000313" key="2">
    <source>
        <dbReference type="Proteomes" id="UP000199517"/>
    </source>
</evidence>
<evidence type="ECO:0000313" key="1">
    <source>
        <dbReference type="EMBL" id="SFE22557.1"/>
    </source>
</evidence>
<dbReference type="Proteomes" id="UP000199517">
    <property type="component" value="Unassembled WGS sequence"/>
</dbReference>
<keyword evidence="2" id="KW-1185">Reference proteome</keyword>
<reference evidence="2" key="1">
    <citation type="submission" date="2016-10" db="EMBL/GenBank/DDBJ databases">
        <authorList>
            <person name="Varghese N."/>
            <person name="Submissions S."/>
        </authorList>
    </citation>
    <scope>NUCLEOTIDE SEQUENCE [LARGE SCALE GENOMIC DNA]</scope>
    <source>
        <strain evidence="2">DSM 7481</strain>
    </source>
</reference>
<organism evidence="1 2">
    <name type="scientific">Paracidovorax konjaci</name>
    <dbReference type="NCBI Taxonomy" id="32040"/>
    <lineage>
        <taxon>Bacteria</taxon>
        <taxon>Pseudomonadati</taxon>
        <taxon>Pseudomonadota</taxon>
        <taxon>Betaproteobacteria</taxon>
        <taxon>Burkholderiales</taxon>
        <taxon>Comamonadaceae</taxon>
        <taxon>Paracidovorax</taxon>
    </lineage>
</organism>
<accession>A0A1I1YSQ1</accession>
<dbReference type="STRING" id="32040.SAMN04489710_12013"/>
<dbReference type="EMBL" id="FOMQ01000020">
    <property type="protein sequence ID" value="SFE22557.1"/>
    <property type="molecule type" value="Genomic_DNA"/>
</dbReference>
<name>A0A1I1YSQ1_9BURK</name>
<dbReference type="AlphaFoldDB" id="A0A1I1YSQ1"/>